<dbReference type="GO" id="GO:0006518">
    <property type="term" value="P:peptide metabolic process"/>
    <property type="evidence" value="ECO:0007669"/>
    <property type="project" value="TreeGrafter"/>
</dbReference>
<keyword evidence="1 6" id="KW-0645">Protease</keyword>
<feature type="domain" description="Oligopeptidase F N-terminal" evidence="8">
    <location>
        <begin position="118"/>
        <end position="187"/>
    </location>
</feature>
<dbReference type="Pfam" id="PF08439">
    <property type="entry name" value="Peptidase_M3_N"/>
    <property type="match status" value="1"/>
</dbReference>
<comment type="function">
    <text evidence="6">Has oligopeptidase activity and degrades a variety of small bioactive peptides.</text>
</comment>
<dbReference type="Proteomes" id="UP000468766">
    <property type="component" value="Unassembled WGS sequence"/>
</dbReference>
<keyword evidence="10" id="KW-1185">Reference proteome</keyword>
<keyword evidence="2 6" id="KW-0479">Metal-binding</keyword>
<dbReference type="InterPro" id="IPR042088">
    <property type="entry name" value="OligoPept_F_C"/>
</dbReference>
<feature type="domain" description="Peptidase M3A/M3B catalytic" evidence="7">
    <location>
        <begin position="208"/>
        <end position="588"/>
    </location>
</feature>
<keyword evidence="5 6" id="KW-0482">Metalloprotease</keyword>
<dbReference type="InterPro" id="IPR045090">
    <property type="entry name" value="Pept_M3A_M3B"/>
</dbReference>
<reference evidence="9 10" key="1">
    <citation type="submission" date="2019-10" db="EMBL/GenBank/DDBJ databases">
        <title>Whole-genome sequence of the extremophile Heliorestis acidaminivorans DSM 24790.</title>
        <authorList>
            <person name="Kyndt J.A."/>
            <person name="Meyer T.E."/>
        </authorList>
    </citation>
    <scope>NUCLEOTIDE SEQUENCE [LARGE SCALE GENOMIC DNA]</scope>
    <source>
        <strain evidence="9 10">DSM 24790</strain>
    </source>
</reference>
<evidence type="ECO:0000313" key="9">
    <source>
        <dbReference type="EMBL" id="KAB2953326.1"/>
    </source>
</evidence>
<dbReference type="SUPFAM" id="SSF55486">
    <property type="entry name" value="Metalloproteases ('zincins'), catalytic domain"/>
    <property type="match status" value="1"/>
</dbReference>
<evidence type="ECO:0000256" key="6">
    <source>
        <dbReference type="RuleBase" id="RU368091"/>
    </source>
</evidence>
<comment type="similarity">
    <text evidence="6">Belongs to the peptidase M3B family.</text>
</comment>
<organism evidence="9 10">
    <name type="scientific">Heliorestis acidaminivorans</name>
    <dbReference type="NCBI Taxonomy" id="553427"/>
    <lineage>
        <taxon>Bacteria</taxon>
        <taxon>Bacillati</taxon>
        <taxon>Bacillota</taxon>
        <taxon>Clostridia</taxon>
        <taxon>Eubacteriales</taxon>
        <taxon>Heliobacteriaceae</taxon>
        <taxon>Heliorestis</taxon>
    </lineage>
</organism>
<dbReference type="EMBL" id="WBXO01000003">
    <property type="protein sequence ID" value="KAB2953326.1"/>
    <property type="molecule type" value="Genomic_DNA"/>
</dbReference>
<dbReference type="InterPro" id="IPR004438">
    <property type="entry name" value="Peptidase_M3B"/>
</dbReference>
<evidence type="ECO:0000256" key="4">
    <source>
        <dbReference type="ARBA" id="ARBA00022833"/>
    </source>
</evidence>
<evidence type="ECO:0000259" key="8">
    <source>
        <dbReference type="Pfam" id="PF08439"/>
    </source>
</evidence>
<protein>
    <recommendedName>
        <fullName evidence="6">Oligopeptidase F</fullName>
        <ecNumber evidence="6">3.4.24.-</ecNumber>
    </recommendedName>
</protein>
<dbReference type="GO" id="GO:0006508">
    <property type="term" value="P:proteolysis"/>
    <property type="evidence" value="ECO:0007669"/>
    <property type="project" value="UniProtKB-KW"/>
</dbReference>
<dbReference type="Gene3D" id="1.20.140.70">
    <property type="entry name" value="Oligopeptidase f, N-terminal domain"/>
    <property type="match status" value="1"/>
</dbReference>
<dbReference type="AlphaFoldDB" id="A0A6I0F0E1"/>
<evidence type="ECO:0000259" key="7">
    <source>
        <dbReference type="Pfam" id="PF01432"/>
    </source>
</evidence>
<sequence length="601" mass="69720">MSDQTNTLPQRNRVQEEYRWRLEDIYSSDEAWEKDFQSVPERVQKIKALQGQLSKKSSILLQALQLQDDLGQLMESLFTYARMRRDEDNSNTTYQALTDRVTALGSEVNSTTSFLLPEILAIPDGTLQNFLQKEEGLELYRFALDDLRRQKPHVLSEKEEALLAQTGEVTGAASKIFTMLNNADLTFPVVKDSQGKEIQITHGRYGQLMESRDRDLRRHTFQALYKTYRGLENTISATLSTAVKRAVVMSRIRKYPSALESALFGDKVPLTVYDNLIKTVRQHLPTFYRYVEYRKKQLQVEELHMYDLYTPIVEGIDWQIPYEEAVTMVQEGLKPLGNDYGRILEEAFQNRWIDVYENRGKTSGAYSWGPYGTHPYVLLNYQDKLSDVFTLAHEMGHALHSYYSYQKQPYVYAHYSIFVAEVASTVNESLLIHYLLKKEKDKTKKRYLLNHYLEQFRGTVYRQTMFAEFEKLIHNKVESGEALTPENLKGSYKQLNQDYYGPNMIIDEEIDVEWARIPHFYNNFYVYKYATGFAAATALTKQILEEGDSAVQRYLEFLAGGSSQYPLDLLKIAGVNMESTEPIKESLQLFEQLLKELESLT</sequence>
<gene>
    <name evidence="9" type="primary">pepF</name>
    <name evidence="9" type="ORF">F9B85_05285</name>
</gene>
<proteinExistence type="inferred from homology"/>
<dbReference type="CDD" id="cd09608">
    <property type="entry name" value="M3B_PepF"/>
    <property type="match status" value="1"/>
</dbReference>
<dbReference type="GO" id="GO:0046872">
    <property type="term" value="F:metal ion binding"/>
    <property type="evidence" value="ECO:0007669"/>
    <property type="project" value="UniProtKB-UniRule"/>
</dbReference>
<evidence type="ECO:0000313" key="10">
    <source>
        <dbReference type="Proteomes" id="UP000468766"/>
    </source>
</evidence>
<dbReference type="InterPro" id="IPR001567">
    <property type="entry name" value="Pept_M3A_M3B_dom"/>
</dbReference>
<dbReference type="OrthoDB" id="9766487at2"/>
<keyword evidence="3 6" id="KW-0378">Hydrolase</keyword>
<dbReference type="PANTHER" id="PTHR11804">
    <property type="entry name" value="PROTEASE M3 THIMET OLIGOPEPTIDASE-RELATED"/>
    <property type="match status" value="1"/>
</dbReference>
<name>A0A6I0F0E1_9FIRM</name>
<evidence type="ECO:0000256" key="1">
    <source>
        <dbReference type="ARBA" id="ARBA00022670"/>
    </source>
</evidence>
<dbReference type="GO" id="GO:0004222">
    <property type="term" value="F:metalloendopeptidase activity"/>
    <property type="evidence" value="ECO:0007669"/>
    <property type="project" value="UniProtKB-UniRule"/>
</dbReference>
<dbReference type="Pfam" id="PF01432">
    <property type="entry name" value="Peptidase_M3"/>
    <property type="match status" value="1"/>
</dbReference>
<dbReference type="Gene3D" id="1.10.287.830">
    <property type="entry name" value="putative peptidase helix hairpin domain like"/>
    <property type="match status" value="1"/>
</dbReference>
<dbReference type="PANTHER" id="PTHR11804:SF84">
    <property type="entry name" value="SACCHAROLYSIN"/>
    <property type="match status" value="1"/>
</dbReference>
<dbReference type="InterPro" id="IPR013647">
    <property type="entry name" value="OligopepF_N_dom"/>
</dbReference>
<comment type="caution">
    <text evidence="9">The sequence shown here is derived from an EMBL/GenBank/DDBJ whole genome shotgun (WGS) entry which is preliminary data.</text>
</comment>
<evidence type="ECO:0000256" key="2">
    <source>
        <dbReference type="ARBA" id="ARBA00022723"/>
    </source>
</evidence>
<dbReference type="NCBIfam" id="TIGR00181">
    <property type="entry name" value="pepF"/>
    <property type="match status" value="1"/>
</dbReference>
<dbReference type="EC" id="3.4.24.-" evidence="6"/>
<dbReference type="Gene3D" id="1.10.1370.20">
    <property type="entry name" value="Oligoendopeptidase f, C-terminal domain"/>
    <property type="match status" value="1"/>
</dbReference>
<evidence type="ECO:0000256" key="5">
    <source>
        <dbReference type="ARBA" id="ARBA00023049"/>
    </source>
</evidence>
<accession>A0A6I0F0E1</accession>
<keyword evidence="4 6" id="KW-0862">Zinc</keyword>
<comment type="cofactor">
    <cofactor evidence="6">
        <name>Zn(2+)</name>
        <dbReference type="ChEBI" id="CHEBI:29105"/>
    </cofactor>
    <text evidence="6">Binds 1 zinc ion.</text>
</comment>
<evidence type="ECO:0000256" key="3">
    <source>
        <dbReference type="ARBA" id="ARBA00022801"/>
    </source>
</evidence>
<dbReference type="RefSeq" id="WP_151619272.1">
    <property type="nucleotide sequence ID" value="NZ_WBXO01000003.1"/>
</dbReference>